<dbReference type="RefSeq" id="WP_188561462.1">
    <property type="nucleotide sequence ID" value="NZ_BMGY01000011.1"/>
</dbReference>
<evidence type="ECO:0000313" key="2">
    <source>
        <dbReference type="Proteomes" id="UP000637774"/>
    </source>
</evidence>
<keyword evidence="2" id="KW-1185">Reference proteome</keyword>
<protein>
    <recommendedName>
        <fullName evidence="3">DUF2116 family Zn-ribbon domain-containing protein</fullName>
    </recommendedName>
</protein>
<reference evidence="2" key="1">
    <citation type="journal article" date="2019" name="Int. J. Syst. Evol. Microbiol.">
        <title>The Global Catalogue of Microorganisms (GCM) 10K type strain sequencing project: providing services to taxonomists for standard genome sequencing and annotation.</title>
        <authorList>
            <consortium name="The Broad Institute Genomics Platform"/>
            <consortium name="The Broad Institute Genome Sequencing Center for Infectious Disease"/>
            <person name="Wu L."/>
            <person name="Ma J."/>
        </authorList>
    </citation>
    <scope>NUCLEOTIDE SEQUENCE [LARGE SCALE GENOMIC DNA]</scope>
    <source>
        <strain evidence="2">CGMCC 1.14966</strain>
    </source>
</reference>
<accession>A0ABQ2A100</accession>
<comment type="caution">
    <text evidence="1">The sequence shown here is derived from an EMBL/GenBank/DDBJ whole genome shotgun (WGS) entry which is preliminary data.</text>
</comment>
<proteinExistence type="predicted"/>
<dbReference type="Proteomes" id="UP000637774">
    <property type="component" value="Unassembled WGS sequence"/>
</dbReference>
<organism evidence="1 2">
    <name type="scientific">Hymenobacter frigidus</name>
    <dbReference type="NCBI Taxonomy" id="1524095"/>
    <lineage>
        <taxon>Bacteria</taxon>
        <taxon>Pseudomonadati</taxon>
        <taxon>Bacteroidota</taxon>
        <taxon>Cytophagia</taxon>
        <taxon>Cytophagales</taxon>
        <taxon>Hymenobacteraceae</taxon>
        <taxon>Hymenobacter</taxon>
    </lineage>
</organism>
<evidence type="ECO:0008006" key="3">
    <source>
        <dbReference type="Google" id="ProtNLM"/>
    </source>
</evidence>
<dbReference type="EMBL" id="BMGY01000011">
    <property type="protein sequence ID" value="GGH84097.1"/>
    <property type="molecule type" value="Genomic_DNA"/>
</dbReference>
<evidence type="ECO:0000313" key="1">
    <source>
        <dbReference type="EMBL" id="GGH84097.1"/>
    </source>
</evidence>
<gene>
    <name evidence="1" type="ORF">GCM10011495_15220</name>
</gene>
<name>A0ABQ2A100_9BACT</name>
<sequence>MKYPQEQPRECLQCDTPISGRADKQFCDSACKARYNRENEKAQPAAVHQPQPTPSYDFKQLPAPLQRVPLAVAAYDEDDEDDLKLEIERQLEDLHQAYIKLVNSFLKEDGYEFDSNWLDDFIEELDEAAVEYRQHPGLRTPSHPAHNRLADLYLIRDYLRELREQVEDADEAVSFFGRAEPDTVCIEISKKRRKRLRENMLGVA</sequence>